<evidence type="ECO:0000256" key="2">
    <source>
        <dbReference type="SAM" id="MobiDB-lite"/>
    </source>
</evidence>
<evidence type="ECO:0000256" key="1">
    <source>
        <dbReference type="ARBA" id="ARBA00006479"/>
    </source>
</evidence>
<dbReference type="RefSeq" id="WP_378098548.1">
    <property type="nucleotide sequence ID" value="NZ_JBHSEP010000012.1"/>
</dbReference>
<dbReference type="EMBL" id="JBHSEP010000012">
    <property type="protein sequence ID" value="MFC4599901.1"/>
    <property type="molecule type" value="Genomic_DNA"/>
</dbReference>
<feature type="compositionally biased region" description="Basic and acidic residues" evidence="2">
    <location>
        <begin position="308"/>
        <end position="322"/>
    </location>
</feature>
<dbReference type="Pfam" id="PF00480">
    <property type="entry name" value="ROK"/>
    <property type="match status" value="1"/>
</dbReference>
<dbReference type="Gene3D" id="3.30.420.40">
    <property type="match status" value="2"/>
</dbReference>
<accession>A0ABV9FDG3</accession>
<feature type="region of interest" description="Disordered" evidence="2">
    <location>
        <begin position="308"/>
        <end position="328"/>
    </location>
</feature>
<dbReference type="SUPFAM" id="SSF53067">
    <property type="entry name" value="Actin-like ATPase domain"/>
    <property type="match status" value="1"/>
</dbReference>
<dbReference type="Proteomes" id="UP001596028">
    <property type="component" value="Unassembled WGS sequence"/>
</dbReference>
<evidence type="ECO:0000313" key="4">
    <source>
        <dbReference type="Proteomes" id="UP001596028"/>
    </source>
</evidence>
<dbReference type="PANTHER" id="PTHR18964">
    <property type="entry name" value="ROK (REPRESSOR, ORF, KINASE) FAMILY"/>
    <property type="match status" value="1"/>
</dbReference>
<name>A0ABV9FDG3_9BACL</name>
<gene>
    <name evidence="3" type="ORF">ACFO3S_16725</name>
</gene>
<comment type="caution">
    <text evidence="3">The sequence shown here is derived from an EMBL/GenBank/DDBJ whole genome shotgun (WGS) entry which is preliminary data.</text>
</comment>
<reference evidence="4" key="1">
    <citation type="journal article" date="2019" name="Int. J. Syst. Evol. Microbiol.">
        <title>The Global Catalogue of Microorganisms (GCM) 10K type strain sequencing project: providing services to taxonomists for standard genome sequencing and annotation.</title>
        <authorList>
            <consortium name="The Broad Institute Genomics Platform"/>
            <consortium name="The Broad Institute Genome Sequencing Center for Infectious Disease"/>
            <person name="Wu L."/>
            <person name="Ma J."/>
        </authorList>
    </citation>
    <scope>NUCLEOTIDE SEQUENCE [LARGE SCALE GENOMIC DNA]</scope>
    <source>
        <strain evidence="4">CCUG 49571</strain>
    </source>
</reference>
<dbReference type="PANTHER" id="PTHR18964:SF149">
    <property type="entry name" value="BIFUNCTIONAL UDP-N-ACETYLGLUCOSAMINE 2-EPIMERASE_N-ACETYLMANNOSAMINE KINASE"/>
    <property type="match status" value="1"/>
</dbReference>
<protein>
    <submittedName>
        <fullName evidence="3">ROK family protein</fullName>
    </submittedName>
</protein>
<sequence>MKKYTIVFDIGGLFIKAAVMNALGKLVPDSYMIYPAKSKESKDELLSHFVELIKQQTNRIMDKTFRIDGIGYAFPGPFDYEEGISYIRGVDKFENIYGVNLREELTARLAQESWFVGKRSPDFHIVFENDANLFALGEYAVGKAGAYARSLCLTIGTGAGSAFLEGGVLVKNRKDVPEHGWIYNQPFRDSIVDDYISKRGIVRLMREAGLDDARLDVKNVAELARGGDPRAIGVFHRFGDMIGEMLLPFLEAFRPEAIVLGGQIVKSKELFLDRVRQAISRYDVSLEVTGDTSLSAFAGVSLLLRQTKNEMKERDNHGRDPGNSRISS</sequence>
<dbReference type="InterPro" id="IPR000600">
    <property type="entry name" value="ROK"/>
</dbReference>
<comment type="similarity">
    <text evidence="1">Belongs to the ROK (NagC/XylR) family.</text>
</comment>
<organism evidence="3 4">
    <name type="scientific">Cohnella hongkongensis</name>
    <dbReference type="NCBI Taxonomy" id="178337"/>
    <lineage>
        <taxon>Bacteria</taxon>
        <taxon>Bacillati</taxon>
        <taxon>Bacillota</taxon>
        <taxon>Bacilli</taxon>
        <taxon>Bacillales</taxon>
        <taxon>Paenibacillaceae</taxon>
        <taxon>Cohnella</taxon>
    </lineage>
</organism>
<evidence type="ECO:0000313" key="3">
    <source>
        <dbReference type="EMBL" id="MFC4599901.1"/>
    </source>
</evidence>
<dbReference type="InterPro" id="IPR043129">
    <property type="entry name" value="ATPase_NBD"/>
</dbReference>
<keyword evidence="4" id="KW-1185">Reference proteome</keyword>
<proteinExistence type="inferred from homology"/>